<dbReference type="AlphaFoldDB" id="A0A0S7WJ99"/>
<organism evidence="1 2">
    <name type="scientific">candidate division TA06 bacterium DG_26</name>
    <dbReference type="NCBI Taxonomy" id="1703771"/>
    <lineage>
        <taxon>Bacteria</taxon>
        <taxon>Bacteria division TA06</taxon>
    </lineage>
</organism>
<feature type="non-terminal residue" evidence="1">
    <location>
        <position position="189"/>
    </location>
</feature>
<sequence>MNWLVKLSKIDRRVVFLLIGAAAVIPLLKPLWLPVHVTEHVQKVFDFIENIPVEGQAVLLSVDYTPETFPELHPMTLAILRHCFTRNLKVVCMTLQPAGPGIAELALGTVAAEYGRKYGEDYVLLGYRPGISPVILGIGEDIKRVFVTDNYATDLGDIGMMDEIRNYDDIALVVTISGSSIPESWISYA</sequence>
<proteinExistence type="predicted"/>
<comment type="caution">
    <text evidence="1">The sequence shown here is derived from an EMBL/GenBank/DDBJ whole genome shotgun (WGS) entry which is preliminary data.</text>
</comment>
<dbReference type="EMBL" id="LIZT01000026">
    <property type="protein sequence ID" value="KPJ50253.1"/>
    <property type="molecule type" value="Genomic_DNA"/>
</dbReference>
<evidence type="ECO:0000313" key="1">
    <source>
        <dbReference type="EMBL" id="KPJ50253.1"/>
    </source>
</evidence>
<gene>
    <name evidence="1" type="ORF">AMJ40_03310</name>
</gene>
<reference evidence="1 2" key="1">
    <citation type="journal article" date="2015" name="Microbiome">
        <title>Genomic resolution of linkages in carbon, nitrogen, and sulfur cycling among widespread estuary sediment bacteria.</title>
        <authorList>
            <person name="Baker B.J."/>
            <person name="Lazar C.S."/>
            <person name="Teske A.P."/>
            <person name="Dick G.J."/>
        </authorList>
    </citation>
    <scope>NUCLEOTIDE SEQUENCE [LARGE SCALE GENOMIC DNA]</scope>
    <source>
        <strain evidence="1">DG_26</strain>
    </source>
</reference>
<protein>
    <submittedName>
        <fullName evidence="1">Uncharacterized protein</fullName>
    </submittedName>
</protein>
<name>A0A0S7WJ99_UNCT6</name>
<evidence type="ECO:0000313" key="2">
    <source>
        <dbReference type="Proteomes" id="UP000051124"/>
    </source>
</evidence>
<dbReference type="Proteomes" id="UP000051124">
    <property type="component" value="Unassembled WGS sequence"/>
</dbReference>
<accession>A0A0S7WJ99</accession>